<dbReference type="Gene3D" id="2.60.40.1490">
    <property type="entry name" value="Histone chaperone ASF1-like"/>
    <property type="match status" value="1"/>
</dbReference>
<keyword evidence="6" id="KW-0539">Nucleus</keyword>
<name>A0A2P6NFL9_9EUKA</name>
<evidence type="ECO:0000256" key="4">
    <source>
        <dbReference type="ARBA" id="ARBA00023163"/>
    </source>
</evidence>
<evidence type="ECO:0000256" key="2">
    <source>
        <dbReference type="ARBA" id="ARBA00006051"/>
    </source>
</evidence>
<comment type="similarity">
    <text evidence="2">Belongs to the ASF1 family.</text>
</comment>
<dbReference type="GO" id="GO:0006335">
    <property type="term" value="P:DNA replication-dependent chromatin assembly"/>
    <property type="evidence" value="ECO:0007669"/>
    <property type="project" value="TreeGrafter"/>
</dbReference>
<dbReference type="STRING" id="1890364.A0A2P6NFL9"/>
<proteinExistence type="inferred from homology"/>
<feature type="compositionally biased region" description="Acidic residues" evidence="7">
    <location>
        <begin position="502"/>
        <end position="521"/>
    </location>
</feature>
<dbReference type="AlphaFoldDB" id="A0A2P6NFL9"/>
<evidence type="ECO:0000256" key="7">
    <source>
        <dbReference type="SAM" id="MobiDB-lite"/>
    </source>
</evidence>
<organism evidence="8 9">
    <name type="scientific">Planoprotostelium fungivorum</name>
    <dbReference type="NCBI Taxonomy" id="1890364"/>
    <lineage>
        <taxon>Eukaryota</taxon>
        <taxon>Amoebozoa</taxon>
        <taxon>Evosea</taxon>
        <taxon>Variosea</taxon>
        <taxon>Cavosteliida</taxon>
        <taxon>Cavosteliaceae</taxon>
        <taxon>Planoprotostelium</taxon>
    </lineage>
</organism>
<feature type="region of interest" description="Disordered" evidence="7">
    <location>
        <begin position="502"/>
        <end position="557"/>
    </location>
</feature>
<evidence type="ECO:0000256" key="5">
    <source>
        <dbReference type="ARBA" id="ARBA00023186"/>
    </source>
</evidence>
<dbReference type="InterPro" id="IPR006818">
    <property type="entry name" value="ASF1-like"/>
</dbReference>
<dbReference type="PANTHER" id="PTHR12040:SF0">
    <property type="entry name" value="HISTONE CHAPERONE ASF1"/>
    <property type="match status" value="1"/>
</dbReference>
<dbReference type="Gene3D" id="3.80.10.10">
    <property type="entry name" value="Ribonuclease Inhibitor"/>
    <property type="match status" value="1"/>
</dbReference>
<dbReference type="CDD" id="cd09917">
    <property type="entry name" value="F-box_SF"/>
    <property type="match status" value="1"/>
</dbReference>
<evidence type="ECO:0000256" key="3">
    <source>
        <dbReference type="ARBA" id="ARBA00023015"/>
    </source>
</evidence>
<dbReference type="InParanoid" id="A0A2P6NFL9"/>
<sequence>MSVNVSAVEWVGSPTTEWNSEFKWKITVDCIAELKAHLEWRVIYAVSDPIYDQILESVPVGPFPIGACSFNFEAPAPDHTQIPEAEMLGVSCVILSCSYVNQEFIKIGYFVRSEYADPKLNENPPKISQTDKMIKTIAADQPKVTRFIIDWNAEDPDYMKELEHFNGNEPAPQEAEDEEFIRQTSNAFKNRNVQNRSIRTDFLPILTFLSSNLNLSDIAKCRRVCKSWYNHIQQGLQLKAVTVEGASHAGMFQFGLKQCSPSLESFVSRSSVINNDILSAWLDKCGASLLFLNLENCSGVNDESVKKILQRCPKLKSLLLSNTGVSREGQSLDHILKAMKGRLTDLSLSQVSVEGFQSICRTCGDTLVSLSVPDSHVTEKVIFEEIPNLKSLNYLGIPFCSQISPDAVDRLKRLFSEVEASHSPADFQAELMKYREDSGKVAIVFRLLDQHDIISPDKMPGSLLPDSLNREGDMFLYNGKHSAVSNELTDLGFSVFTKIDWEDDLEDESSGEEEEEEEDDEKGLVIDTKEDGKENESEDANRRDTMEGAPPAKKQKV</sequence>
<evidence type="ECO:0000313" key="9">
    <source>
        <dbReference type="Proteomes" id="UP000241769"/>
    </source>
</evidence>
<dbReference type="EMBL" id="MDYQ01000096">
    <property type="protein sequence ID" value="PRP82763.1"/>
    <property type="molecule type" value="Genomic_DNA"/>
</dbReference>
<gene>
    <name evidence="8" type="ORF">PROFUN_09848</name>
</gene>
<keyword evidence="5" id="KW-0143">Chaperone</keyword>
<protein>
    <submittedName>
        <fullName evidence="8">Uncharacterized protein</fullName>
    </submittedName>
</protein>
<dbReference type="SUPFAM" id="SSF52047">
    <property type="entry name" value="RNI-like"/>
    <property type="match status" value="1"/>
</dbReference>
<dbReference type="OrthoDB" id="29755at2759"/>
<feature type="compositionally biased region" description="Basic and acidic residues" evidence="7">
    <location>
        <begin position="522"/>
        <end position="546"/>
    </location>
</feature>
<dbReference type="GO" id="GO:0005634">
    <property type="term" value="C:nucleus"/>
    <property type="evidence" value="ECO:0007669"/>
    <property type="project" value="UniProtKB-SubCell"/>
</dbReference>
<dbReference type="Proteomes" id="UP000241769">
    <property type="component" value="Unassembled WGS sequence"/>
</dbReference>
<comment type="subcellular location">
    <subcellularLocation>
        <location evidence="1">Nucleus</location>
    </subcellularLocation>
</comment>
<keyword evidence="9" id="KW-1185">Reference proteome</keyword>
<evidence type="ECO:0000313" key="8">
    <source>
        <dbReference type="EMBL" id="PRP82763.1"/>
    </source>
</evidence>
<accession>A0A2P6NFL9</accession>
<dbReference type="GO" id="GO:0042393">
    <property type="term" value="F:histone binding"/>
    <property type="evidence" value="ECO:0007669"/>
    <property type="project" value="TreeGrafter"/>
</dbReference>
<keyword evidence="3" id="KW-0805">Transcription regulation</keyword>
<dbReference type="GO" id="GO:0000785">
    <property type="term" value="C:chromatin"/>
    <property type="evidence" value="ECO:0007669"/>
    <property type="project" value="TreeGrafter"/>
</dbReference>
<dbReference type="PANTHER" id="PTHR12040">
    <property type="entry name" value="ANTI-SILENCING PROTEIN 1"/>
    <property type="match status" value="1"/>
</dbReference>
<dbReference type="InterPro" id="IPR036747">
    <property type="entry name" value="ASF1-like_sf"/>
</dbReference>
<evidence type="ECO:0000256" key="1">
    <source>
        <dbReference type="ARBA" id="ARBA00004123"/>
    </source>
</evidence>
<keyword evidence="4" id="KW-0804">Transcription</keyword>
<reference evidence="8 9" key="1">
    <citation type="journal article" date="2018" name="Genome Biol. Evol.">
        <title>Multiple Roots of Fruiting Body Formation in Amoebozoa.</title>
        <authorList>
            <person name="Hillmann F."/>
            <person name="Forbes G."/>
            <person name="Novohradska S."/>
            <person name="Ferling I."/>
            <person name="Riege K."/>
            <person name="Groth M."/>
            <person name="Westermann M."/>
            <person name="Marz M."/>
            <person name="Spaller T."/>
            <person name="Winckler T."/>
            <person name="Schaap P."/>
            <person name="Glockner G."/>
        </authorList>
    </citation>
    <scope>NUCLEOTIDE SEQUENCE [LARGE SCALE GENOMIC DNA]</scope>
    <source>
        <strain evidence="8 9">Jena</strain>
    </source>
</reference>
<dbReference type="Pfam" id="PF04729">
    <property type="entry name" value="ASF1_hist_chap"/>
    <property type="match status" value="1"/>
</dbReference>
<dbReference type="InterPro" id="IPR032675">
    <property type="entry name" value="LRR_dom_sf"/>
</dbReference>
<comment type="caution">
    <text evidence="8">The sequence shown here is derived from an EMBL/GenBank/DDBJ whole genome shotgun (WGS) entry which is preliminary data.</text>
</comment>
<dbReference type="SUPFAM" id="SSF101546">
    <property type="entry name" value="ASF1-like"/>
    <property type="match status" value="1"/>
</dbReference>
<evidence type="ECO:0000256" key="6">
    <source>
        <dbReference type="ARBA" id="ARBA00023242"/>
    </source>
</evidence>